<dbReference type="AlphaFoldDB" id="A0A2R6B3I9"/>
<name>A0A2R6B3I9_9ARCH</name>
<comment type="caution">
    <text evidence="2">The sequence shown here is derived from an EMBL/GenBank/DDBJ whole genome shotgun (WGS) entry which is preliminary data.</text>
</comment>
<dbReference type="Gene3D" id="3.30.450.40">
    <property type="match status" value="1"/>
</dbReference>
<evidence type="ECO:0000259" key="1">
    <source>
        <dbReference type="Pfam" id="PF13185"/>
    </source>
</evidence>
<reference evidence="2 3" key="1">
    <citation type="submission" date="2017-04" db="EMBL/GenBank/DDBJ databases">
        <title>Novel microbial lineages endemic to geothermal iron-oxide mats fill important gaps in the evolutionary history of Archaea.</title>
        <authorList>
            <person name="Jay Z.J."/>
            <person name="Beam J.P."/>
            <person name="Dlakic M."/>
            <person name="Rusch D.B."/>
            <person name="Kozubal M.A."/>
            <person name="Inskeep W.P."/>
        </authorList>
    </citation>
    <scope>NUCLEOTIDE SEQUENCE [LARGE SCALE GENOMIC DNA]</scope>
    <source>
        <strain evidence="2">OSP_B</strain>
    </source>
</reference>
<dbReference type="EMBL" id="NEXA01000084">
    <property type="protein sequence ID" value="PSN93058.1"/>
    <property type="molecule type" value="Genomic_DNA"/>
</dbReference>
<evidence type="ECO:0000313" key="2">
    <source>
        <dbReference type="EMBL" id="PSN93058.1"/>
    </source>
</evidence>
<dbReference type="Proteomes" id="UP000240838">
    <property type="component" value="Unassembled WGS sequence"/>
</dbReference>
<evidence type="ECO:0000313" key="3">
    <source>
        <dbReference type="Proteomes" id="UP000240838"/>
    </source>
</evidence>
<protein>
    <recommendedName>
        <fullName evidence="1">GAF domain-containing protein</fullName>
    </recommendedName>
</protein>
<dbReference type="Pfam" id="PF13185">
    <property type="entry name" value="GAF_2"/>
    <property type="match status" value="1"/>
</dbReference>
<dbReference type="InterPro" id="IPR003018">
    <property type="entry name" value="GAF"/>
</dbReference>
<organism evidence="2 3">
    <name type="scientific">Candidatus Marsarchaeota G1 archaeon OSP_B</name>
    <dbReference type="NCBI Taxonomy" id="1978153"/>
    <lineage>
        <taxon>Archaea</taxon>
        <taxon>Candidatus Marsarchaeota</taxon>
        <taxon>Candidatus Marsarchaeota group 1</taxon>
    </lineage>
</organism>
<dbReference type="InterPro" id="IPR029016">
    <property type="entry name" value="GAF-like_dom_sf"/>
</dbReference>
<feature type="domain" description="GAF" evidence="1">
    <location>
        <begin position="12"/>
        <end position="124"/>
    </location>
</feature>
<sequence length="126" mass="13947">MVEYLRSNFRAYSWVGVYLLEGDTLVLNAWSGKKATEHTKIPIGMGLCGLAARTKQTVVVGDVSKDPRYLSCFPETKSEIVVPIIDSNGKVLGEIDIDSEELNAFDQSDKRFLEKVAEKLASFLSS</sequence>
<accession>A0A2R6B3I9</accession>
<gene>
    <name evidence="2" type="ORF">B9P99_02745</name>
</gene>
<dbReference type="SUPFAM" id="SSF55781">
    <property type="entry name" value="GAF domain-like"/>
    <property type="match status" value="1"/>
</dbReference>
<proteinExistence type="predicted"/>